<proteinExistence type="predicted"/>
<feature type="domain" description="GAF" evidence="2">
    <location>
        <begin position="333"/>
        <end position="473"/>
    </location>
</feature>
<evidence type="ECO:0000313" key="4">
    <source>
        <dbReference type="Proteomes" id="UP000008783"/>
    </source>
</evidence>
<dbReference type="InterPro" id="IPR003018">
    <property type="entry name" value="GAF"/>
</dbReference>
<dbReference type="RefSeq" id="XP_003307366.1">
    <property type="nucleotide sequence ID" value="XM_003307318.2"/>
</dbReference>
<dbReference type="AlphaFoldDB" id="E3JQ70"/>
<evidence type="ECO:0000256" key="1">
    <source>
        <dbReference type="SAM" id="MobiDB-lite"/>
    </source>
</evidence>
<dbReference type="Gene3D" id="3.30.450.40">
    <property type="match status" value="1"/>
</dbReference>
<accession>E3JQ70</accession>
<sequence length="752" mass="83219">MAPITAGSRGINLPYSSLFNVTLRDESTRAVKSRPPDYFWKKATGSTTSNAILPSDANLEEDNEWFDFRVPALSDSDSDSQDVTTRKQQSTPIRSNSILRFTKLRRIAFKAFTTKSHDTNRPKNTVTSTEVIFQQGKAEDSGLGSSNNPKSRKRISIFKSLRFKYGGSTKPRAKKMVAVLQSRISADSPLEEQPKTWDEYSRLYASERINIMNPPVPPFEGDIGKSTPSVFQARYFAAPIPANEPVRQLVMNRLGVFGGKPYDETDVGVAKWKERVEFGSTLMEQGKAPSTLASSWQNPYYSFRNNLGMNVTNQGPTGVQGGHIPSETLEQHPVLRKIVNQCRELFSVAYSLLSVVDDDRFIFLAESGLTDAGFGGIRDVPREITFCGHTVLGDRQGCTILDARKDWRFENNPSVQSFGPLFYAGVPLMAPNLDGSQEAEENSCPIGSLCVVDYEPRESFSVEDRRRLLNMAEYARREIEKWFACKMKHKRNHLTASEEIWNHEVKSVVGPTSDRHDSLTPSDTLTARKSIASSSNQSSFRRLRGINSICDRTTSPSLHASTSSKAPAKISAGLFEDVDAVLNLEVRKVMDLATKLIGETLDLSLVYLTAVLPPQTPDESGRTLIISGHNIPIPVPVFDANLHLRALREPGGGLLYQNPSNAEKSALQPKGSGAVVNNLRHNPYASAMIFAVGAESYTNSGGFVLAGYTDDPKRVFGEEDVSFMKKFAHELSSHTSKLLLSNSTKHGRFFGH</sequence>
<name>E3JQ70_PUCGT</name>
<evidence type="ECO:0000313" key="3">
    <source>
        <dbReference type="EMBL" id="EFP74360.1"/>
    </source>
</evidence>
<keyword evidence="4" id="KW-1185">Reference proteome</keyword>
<organism evidence="3 4">
    <name type="scientific">Puccinia graminis f. sp. tritici (strain CRL 75-36-700-3 / race SCCL)</name>
    <name type="common">Black stem rust fungus</name>
    <dbReference type="NCBI Taxonomy" id="418459"/>
    <lineage>
        <taxon>Eukaryota</taxon>
        <taxon>Fungi</taxon>
        <taxon>Dikarya</taxon>
        <taxon>Basidiomycota</taxon>
        <taxon>Pucciniomycotina</taxon>
        <taxon>Pucciniomycetes</taxon>
        <taxon>Pucciniales</taxon>
        <taxon>Pucciniaceae</taxon>
        <taxon>Puccinia</taxon>
    </lineage>
</organism>
<dbReference type="Proteomes" id="UP000008783">
    <property type="component" value="Unassembled WGS sequence"/>
</dbReference>
<dbReference type="Pfam" id="PF01590">
    <property type="entry name" value="GAF"/>
    <property type="match status" value="1"/>
</dbReference>
<dbReference type="OrthoDB" id="21225at2759"/>
<dbReference type="PANTHER" id="PTHR43102:SF2">
    <property type="entry name" value="GAF DOMAIN-CONTAINING PROTEIN"/>
    <property type="match status" value="1"/>
</dbReference>
<dbReference type="EMBL" id="DS178262">
    <property type="protein sequence ID" value="EFP74360.1"/>
    <property type="molecule type" value="Genomic_DNA"/>
</dbReference>
<dbReference type="VEuPathDB" id="FungiDB:PGTG_00316"/>
<feature type="region of interest" description="Disordered" evidence="1">
    <location>
        <begin position="72"/>
        <end position="92"/>
    </location>
</feature>
<dbReference type="KEGG" id="pgr:PGTG_00316"/>
<dbReference type="eggNOG" id="ENOG502RY7A">
    <property type="taxonomic scope" value="Eukaryota"/>
</dbReference>
<gene>
    <name evidence="3" type="ORF">PGTG_00316</name>
</gene>
<dbReference type="InterPro" id="IPR029016">
    <property type="entry name" value="GAF-like_dom_sf"/>
</dbReference>
<reference evidence="4" key="2">
    <citation type="journal article" date="2011" name="Proc. Natl. Acad. Sci. U.S.A.">
        <title>Obligate biotrophy features unraveled by the genomic analysis of rust fungi.</title>
        <authorList>
            <person name="Duplessis S."/>
            <person name="Cuomo C.A."/>
            <person name="Lin Y.-C."/>
            <person name="Aerts A."/>
            <person name="Tisserant E."/>
            <person name="Veneault-Fourrey C."/>
            <person name="Joly D.L."/>
            <person name="Hacquard S."/>
            <person name="Amselem J."/>
            <person name="Cantarel B.L."/>
            <person name="Chiu R."/>
            <person name="Coutinho P.M."/>
            <person name="Feau N."/>
            <person name="Field M."/>
            <person name="Frey P."/>
            <person name="Gelhaye E."/>
            <person name="Goldberg J."/>
            <person name="Grabherr M.G."/>
            <person name="Kodira C.D."/>
            <person name="Kohler A."/>
            <person name="Kuees U."/>
            <person name="Lindquist E.A."/>
            <person name="Lucas S.M."/>
            <person name="Mago R."/>
            <person name="Mauceli E."/>
            <person name="Morin E."/>
            <person name="Murat C."/>
            <person name="Pangilinan J.L."/>
            <person name="Park R."/>
            <person name="Pearson M."/>
            <person name="Quesneville H."/>
            <person name="Rouhier N."/>
            <person name="Sakthikumar S."/>
            <person name="Salamov A.A."/>
            <person name="Schmutz J."/>
            <person name="Selles B."/>
            <person name="Shapiro H."/>
            <person name="Tanguay P."/>
            <person name="Tuskan G.A."/>
            <person name="Henrissat B."/>
            <person name="Van de Peer Y."/>
            <person name="Rouze P."/>
            <person name="Ellis J.G."/>
            <person name="Dodds P.N."/>
            <person name="Schein J.E."/>
            <person name="Zhong S."/>
            <person name="Hamelin R.C."/>
            <person name="Grigoriev I.V."/>
            <person name="Szabo L.J."/>
            <person name="Martin F."/>
        </authorList>
    </citation>
    <scope>NUCLEOTIDE SEQUENCE [LARGE SCALE GENOMIC DNA]</scope>
    <source>
        <strain evidence="4">CRL 75-36-700-3 / race SCCL</strain>
    </source>
</reference>
<dbReference type="InParanoid" id="E3JQ70"/>
<evidence type="ECO:0000259" key="2">
    <source>
        <dbReference type="Pfam" id="PF01590"/>
    </source>
</evidence>
<protein>
    <recommendedName>
        <fullName evidence="2">GAF domain-containing protein</fullName>
    </recommendedName>
</protein>
<dbReference type="GeneID" id="10528204"/>
<dbReference type="OMA" id="STHIETW"/>
<reference key="1">
    <citation type="submission" date="2007-01" db="EMBL/GenBank/DDBJ databases">
        <title>The Genome Sequence of Puccinia graminis f. sp. tritici Strain CRL 75-36-700-3.</title>
        <authorList>
            <consortium name="The Broad Institute Genome Sequencing Platform"/>
            <person name="Birren B."/>
            <person name="Lander E."/>
            <person name="Galagan J."/>
            <person name="Nusbaum C."/>
            <person name="Devon K."/>
            <person name="Cuomo C."/>
            <person name="Jaffe D."/>
            <person name="Butler J."/>
            <person name="Alvarez P."/>
            <person name="Gnerre S."/>
            <person name="Grabherr M."/>
            <person name="Mauceli E."/>
            <person name="Brockman W."/>
            <person name="Young S."/>
            <person name="LaButti K."/>
            <person name="Sykes S."/>
            <person name="DeCaprio D."/>
            <person name="Crawford M."/>
            <person name="Koehrsen M."/>
            <person name="Engels R."/>
            <person name="Montgomery P."/>
            <person name="Pearson M."/>
            <person name="Howarth C."/>
            <person name="Larson L."/>
            <person name="White J."/>
            <person name="Zeng Q."/>
            <person name="Kodira C."/>
            <person name="Yandava C."/>
            <person name="Alvarado L."/>
            <person name="O'Leary S."/>
            <person name="Szabo L."/>
            <person name="Dean R."/>
            <person name="Schein J."/>
        </authorList>
    </citation>
    <scope>NUCLEOTIDE SEQUENCE</scope>
    <source>
        <strain>CRL 75-36-700-3</strain>
    </source>
</reference>
<dbReference type="SUPFAM" id="SSF55781">
    <property type="entry name" value="GAF domain-like"/>
    <property type="match status" value="1"/>
</dbReference>
<dbReference type="HOGENOM" id="CLU_025523_0_0_1"/>
<dbReference type="PANTHER" id="PTHR43102">
    <property type="entry name" value="SLR1143 PROTEIN"/>
    <property type="match status" value="1"/>
</dbReference>